<organism evidence="1 2">
    <name type="scientific">Skeletonema marinoi</name>
    <dbReference type="NCBI Taxonomy" id="267567"/>
    <lineage>
        <taxon>Eukaryota</taxon>
        <taxon>Sar</taxon>
        <taxon>Stramenopiles</taxon>
        <taxon>Ochrophyta</taxon>
        <taxon>Bacillariophyta</taxon>
        <taxon>Coscinodiscophyceae</taxon>
        <taxon>Thalassiosirophycidae</taxon>
        <taxon>Thalassiosirales</taxon>
        <taxon>Skeletonemataceae</taxon>
        <taxon>Skeletonema</taxon>
        <taxon>Skeletonema marinoi-dohrnii complex</taxon>
    </lineage>
</organism>
<dbReference type="Proteomes" id="UP001224775">
    <property type="component" value="Unassembled WGS sequence"/>
</dbReference>
<dbReference type="PANTHER" id="PTHR45661">
    <property type="entry name" value="SURFACE ANTIGEN"/>
    <property type="match status" value="1"/>
</dbReference>
<dbReference type="Gene3D" id="3.80.10.10">
    <property type="entry name" value="Ribonuclease Inhibitor"/>
    <property type="match status" value="1"/>
</dbReference>
<protein>
    <submittedName>
        <fullName evidence="1">Leucine-rich repeat domain-containing protein</fullName>
    </submittedName>
</protein>
<dbReference type="SUPFAM" id="SSF52058">
    <property type="entry name" value="L domain-like"/>
    <property type="match status" value="1"/>
</dbReference>
<comment type="caution">
    <text evidence="1">The sequence shown here is derived from an EMBL/GenBank/DDBJ whole genome shotgun (WGS) entry which is preliminary data.</text>
</comment>
<accession>A0AAD8Y117</accession>
<dbReference type="EMBL" id="JATAAI010000026">
    <property type="protein sequence ID" value="KAK1737239.1"/>
    <property type="molecule type" value="Genomic_DNA"/>
</dbReference>
<gene>
    <name evidence="1" type="ORF">QTG54_012106</name>
</gene>
<sequence length="241" mass="27954">MAEEGGIFVYRGGRAPRHVTHVLIDESVEVIEVDAFGDCLHLVQVDTHDGIREVDKWAFDNCKSLRRINIRSVAEIDEYAFYGCENLESVEFGDKLERIQWGVFYECSSLKHLKLPSIITIGMQSFWRCSALTDIEFSERLETIEGRAFWGCDRLERIAIPLKRDLIEYDDLLNEYNQFNQCFQLTTVDLVGGIHKTVASLHMDSWRSEMEEEINRINQVLPNTPADEKTDEIRQWMNSVV</sequence>
<reference evidence="1" key="1">
    <citation type="submission" date="2023-06" db="EMBL/GenBank/DDBJ databases">
        <title>Survivors Of The Sea: Transcriptome response of Skeletonema marinoi to long-term dormancy.</title>
        <authorList>
            <person name="Pinder M.I.M."/>
            <person name="Kourtchenko O."/>
            <person name="Robertson E.K."/>
            <person name="Larsson T."/>
            <person name="Maumus F."/>
            <person name="Osuna-Cruz C.M."/>
            <person name="Vancaester E."/>
            <person name="Stenow R."/>
            <person name="Vandepoele K."/>
            <person name="Ploug H."/>
            <person name="Bruchert V."/>
            <person name="Godhe A."/>
            <person name="Topel M."/>
        </authorList>
    </citation>
    <scope>NUCLEOTIDE SEQUENCE</scope>
    <source>
        <strain evidence="1">R05AC</strain>
    </source>
</reference>
<evidence type="ECO:0000313" key="1">
    <source>
        <dbReference type="EMBL" id="KAK1737239.1"/>
    </source>
</evidence>
<dbReference type="InterPro" id="IPR032675">
    <property type="entry name" value="LRR_dom_sf"/>
</dbReference>
<name>A0AAD8Y117_9STRA</name>
<keyword evidence="2" id="KW-1185">Reference proteome</keyword>
<proteinExistence type="predicted"/>
<dbReference type="AlphaFoldDB" id="A0AAD8Y117"/>
<evidence type="ECO:0000313" key="2">
    <source>
        <dbReference type="Proteomes" id="UP001224775"/>
    </source>
</evidence>
<dbReference type="InterPro" id="IPR026906">
    <property type="entry name" value="LRR_5"/>
</dbReference>
<dbReference type="Pfam" id="PF13306">
    <property type="entry name" value="LRR_5"/>
    <property type="match status" value="1"/>
</dbReference>
<dbReference type="PANTHER" id="PTHR45661:SF3">
    <property type="entry name" value="IG-LIKE DOMAIN-CONTAINING PROTEIN"/>
    <property type="match status" value="1"/>
</dbReference>
<feature type="non-terminal residue" evidence="1">
    <location>
        <position position="241"/>
    </location>
</feature>
<dbReference type="InterPro" id="IPR053139">
    <property type="entry name" value="Surface_bspA-like"/>
</dbReference>